<gene>
    <name evidence="1" type="ORF">FPK87_23525</name>
</gene>
<evidence type="ECO:0000313" key="1">
    <source>
        <dbReference type="EMBL" id="MDR8263393.1"/>
    </source>
</evidence>
<organism evidence="1">
    <name type="scientific">Acinetobacter baumannii</name>
    <dbReference type="NCBI Taxonomy" id="470"/>
    <lineage>
        <taxon>Bacteria</taxon>
        <taxon>Pseudomonadati</taxon>
        <taxon>Pseudomonadota</taxon>
        <taxon>Gammaproteobacteria</taxon>
        <taxon>Moraxellales</taxon>
        <taxon>Moraxellaceae</taxon>
        <taxon>Acinetobacter</taxon>
        <taxon>Acinetobacter calcoaceticus/baumannii complex</taxon>
    </lineage>
</organism>
<reference evidence="1" key="1">
    <citation type="submission" date="2019-07" db="EMBL/GenBank/DDBJ databases">
        <title>Biological characteristics of mucoid Acinetobacter baumannii from a general hospital in China.</title>
        <authorList>
            <person name="Hua X."/>
            <person name="Yu Y."/>
        </authorList>
    </citation>
    <scope>NUCLEOTIDE SEQUENCE [LARGE SCALE GENOMIC DNA]</scope>
    <source>
        <strain evidence="1">N41</strain>
    </source>
</reference>
<comment type="caution">
    <text evidence="1">The sequence shown here is derived from an EMBL/GenBank/DDBJ whole genome shotgun (WGS) entry which is preliminary data.</text>
</comment>
<protein>
    <submittedName>
        <fullName evidence="1">Uncharacterized protein</fullName>
    </submittedName>
</protein>
<dbReference type="AlphaFoldDB" id="A0ABD5DFM0"/>
<dbReference type="EMBL" id="VMBB01000684">
    <property type="protein sequence ID" value="MDR8263393.1"/>
    <property type="molecule type" value="Genomic_DNA"/>
</dbReference>
<name>A0ABD5DFM0_ACIBA</name>
<sequence>MLTFSPENFPVNSINAYRVLNPQQFNAKDALSFAMLIKAEASDYTSGYRAIFHIGMNNNAGSNVPMIRLQFTSDT</sequence>
<proteinExistence type="predicted"/>
<accession>A0ABD5DFM0</accession>
<feature type="non-terminal residue" evidence="1">
    <location>
        <position position="75"/>
    </location>
</feature>